<comment type="caution">
    <text evidence="1">The sequence shown here is derived from an EMBL/GenBank/DDBJ whole genome shotgun (WGS) entry which is preliminary data.</text>
</comment>
<protein>
    <submittedName>
        <fullName evidence="1">Uncharacterized protein</fullName>
    </submittedName>
</protein>
<gene>
    <name evidence="1" type="ORF">HMPREF0580_0946</name>
</gene>
<evidence type="ECO:0000313" key="2">
    <source>
        <dbReference type="Proteomes" id="UP000003045"/>
    </source>
</evidence>
<dbReference type="Proteomes" id="UP000003045">
    <property type="component" value="Unassembled WGS sequence"/>
</dbReference>
<sequence>MVLLDEQNRVVAIIAPASGYRPAHPRGDSKAVMSTVSLVAEIRGYLWWRLDIFEPHPHFSRYFCHPSS</sequence>
<proteinExistence type="predicted"/>
<keyword evidence="2" id="KW-1185">Reference proteome</keyword>
<evidence type="ECO:0000313" key="1">
    <source>
        <dbReference type="EMBL" id="EFM46399.1"/>
    </source>
</evidence>
<organism evidence="1 2">
    <name type="scientific">Mobiluncus mulieris ATCC 35239</name>
    <dbReference type="NCBI Taxonomy" id="871571"/>
    <lineage>
        <taxon>Bacteria</taxon>
        <taxon>Bacillati</taxon>
        <taxon>Actinomycetota</taxon>
        <taxon>Actinomycetes</taxon>
        <taxon>Actinomycetales</taxon>
        <taxon>Actinomycetaceae</taxon>
        <taxon>Mobiluncus</taxon>
    </lineage>
</organism>
<dbReference type="HOGENOM" id="CLU_2789343_0_0_11"/>
<reference evidence="1" key="1">
    <citation type="submission" date="2010-08" db="EMBL/GenBank/DDBJ databases">
        <authorList>
            <person name="Muzny D."/>
            <person name="Qin X."/>
            <person name="Deng J."/>
            <person name="Jiang H."/>
            <person name="Liu Y."/>
            <person name="Qu J."/>
            <person name="Song X.-Z."/>
            <person name="Zhang L."/>
            <person name="Thornton R."/>
            <person name="Coyle M."/>
            <person name="Francisco L."/>
            <person name="Jackson L."/>
            <person name="Javaid M."/>
            <person name="Korchina V."/>
            <person name="Kovar C."/>
            <person name="Mata R."/>
            <person name="Mathew T."/>
            <person name="Ngo R."/>
            <person name="Nguyen L."/>
            <person name="Nguyen N."/>
            <person name="Okwuonu G."/>
            <person name="Ongeri F."/>
            <person name="Pham C."/>
            <person name="Simmons D."/>
            <person name="Wilczek-Boney K."/>
            <person name="Hale W."/>
            <person name="Jakkamsetti A."/>
            <person name="Pham P."/>
            <person name="Ruth R."/>
            <person name="San Lucas F."/>
            <person name="Warren J."/>
            <person name="Zhang J."/>
            <person name="Zhao Z."/>
            <person name="Zhou C."/>
            <person name="Zhu D."/>
            <person name="Lee S."/>
            <person name="Bess C."/>
            <person name="Blankenburg K."/>
            <person name="Forbes L."/>
            <person name="Fu Q."/>
            <person name="Gubbala S."/>
            <person name="Hirani K."/>
            <person name="Jayaseelan J.C."/>
            <person name="Lara F."/>
            <person name="Munidasa M."/>
            <person name="Palculict T."/>
            <person name="Patil S."/>
            <person name="Pu L.-L."/>
            <person name="Saada N."/>
            <person name="Tang L."/>
            <person name="Weissenberger G."/>
            <person name="Zhu Y."/>
            <person name="Hemphill L."/>
            <person name="Shang Y."/>
            <person name="Youmans B."/>
            <person name="Ayvaz T."/>
            <person name="Ross M."/>
            <person name="Santibanez J."/>
            <person name="Aqrawi P."/>
            <person name="Gross S."/>
            <person name="Joshi V."/>
            <person name="Fowler G."/>
            <person name="Nazareth L."/>
            <person name="Reid J."/>
            <person name="Worley K."/>
            <person name="Petrosino J."/>
            <person name="Highlander S."/>
            <person name="Gibbs R."/>
        </authorList>
    </citation>
    <scope>NUCLEOTIDE SEQUENCE [LARGE SCALE GENOMIC DNA]</scope>
    <source>
        <strain evidence="1">ATCC 35239</strain>
    </source>
</reference>
<dbReference type="AlphaFoldDB" id="E0QQ19"/>
<dbReference type="EMBL" id="AEET01000024">
    <property type="protein sequence ID" value="EFM46399.1"/>
    <property type="molecule type" value="Genomic_DNA"/>
</dbReference>
<name>E0QQ19_9ACTO</name>
<accession>E0QQ19</accession>